<comment type="subcellular location">
    <subcellularLocation>
        <location evidence="1">Membrane</location>
        <topology evidence="1">Multi-pass membrane protein</topology>
    </subcellularLocation>
</comment>
<evidence type="ECO:0000256" key="1">
    <source>
        <dbReference type="ARBA" id="ARBA00004141"/>
    </source>
</evidence>
<proteinExistence type="inferred from homology"/>
<feature type="transmembrane region" description="Helical" evidence="8">
    <location>
        <begin position="268"/>
        <end position="291"/>
    </location>
</feature>
<dbReference type="EMBL" id="SIDB01000008">
    <property type="protein sequence ID" value="KAI3429757.1"/>
    <property type="molecule type" value="Genomic_DNA"/>
</dbReference>
<dbReference type="InterPro" id="IPR019721">
    <property type="entry name" value="NADH-UbQ_OxRdtase_su21_N"/>
</dbReference>
<keyword evidence="12" id="KW-1185">Reference proteome</keyword>
<evidence type="ECO:0000259" key="10">
    <source>
        <dbReference type="Pfam" id="PF10785"/>
    </source>
</evidence>
<comment type="domain">
    <text evidence="8">The DHHC domain is required for palmitoyltransferase activity.</text>
</comment>
<evidence type="ECO:0000313" key="12">
    <source>
        <dbReference type="Proteomes" id="UP001055712"/>
    </source>
</evidence>
<keyword evidence="4 8" id="KW-0812">Transmembrane</keyword>
<sequence length="492" mass="53095">MVHDTARCWACGSLNRLPVAADSPATPAPLFKCAWCAALNSPEGNAASTADPAAPRLMLKQVAQRRRLTPSTVAGYVLIAIVVVLVGSIFVLASSLVMPALFSPLALTTMHLPIAALLVINILFNYAACITRHPGPVQHHLQQATLDSGGHVQRHGLEGCGYCTPCGYYKPPQAHHCSTCGCCVMGMDHHCLYVNNCVGSATLRHFILFLSSLVMGVAYGLGLGLMMGWKDRAVLWRHTSNVLLATSHMQPLLRLLTFSVRWLLGAPHWVACWAYFTFVCWATLLSVGLLLSRQVRLLLRGESYLDTLQYLPQQQGLAQAVPVAALAAPLSHADDTFEPATEPTLSAPAMQHVQRVFGNGHPLLWLLPAWDRPQRRQHRSAGQIKMGRILDAPKWPVIDPAPGFGKTVSNFNLEDWGLAAAVTAISFPLGYLAGAQRSPAFAKVSGAMAVPTMWAAACMGGVAGFLLAYQNSNGRLMGLKPNEAEVRAYGRS</sequence>
<dbReference type="OrthoDB" id="196140at2759"/>
<dbReference type="Pfam" id="PF01529">
    <property type="entry name" value="DHHC"/>
    <property type="match status" value="1"/>
</dbReference>
<accession>A0A9D4YW90</accession>
<keyword evidence="6 8" id="KW-0472">Membrane</keyword>
<dbReference type="InterPro" id="IPR039859">
    <property type="entry name" value="PFA4/ZDH16/20/ERF2-like"/>
</dbReference>
<organism evidence="11 12">
    <name type="scientific">Chlorella vulgaris</name>
    <name type="common">Green alga</name>
    <dbReference type="NCBI Taxonomy" id="3077"/>
    <lineage>
        <taxon>Eukaryota</taxon>
        <taxon>Viridiplantae</taxon>
        <taxon>Chlorophyta</taxon>
        <taxon>core chlorophytes</taxon>
        <taxon>Trebouxiophyceae</taxon>
        <taxon>Chlorellales</taxon>
        <taxon>Chlorellaceae</taxon>
        <taxon>Chlorella clade</taxon>
        <taxon>Chlorella</taxon>
    </lineage>
</organism>
<dbReference type="Proteomes" id="UP001055712">
    <property type="component" value="Unassembled WGS sequence"/>
</dbReference>
<dbReference type="GO" id="GO:0019706">
    <property type="term" value="F:protein-cysteine S-palmitoyltransferase activity"/>
    <property type="evidence" value="ECO:0007669"/>
    <property type="project" value="UniProtKB-EC"/>
</dbReference>
<keyword evidence="3 8" id="KW-0808">Transferase</keyword>
<feature type="transmembrane region" description="Helical" evidence="8">
    <location>
        <begin position="73"/>
        <end position="93"/>
    </location>
</feature>
<reference evidence="11" key="2">
    <citation type="submission" date="2020-11" db="EMBL/GenBank/DDBJ databases">
        <authorList>
            <person name="Cecchin M."/>
            <person name="Marcolungo L."/>
            <person name="Rossato M."/>
            <person name="Girolomoni L."/>
            <person name="Cosentino E."/>
            <person name="Cuine S."/>
            <person name="Li-Beisson Y."/>
            <person name="Delledonne M."/>
            <person name="Ballottari M."/>
        </authorList>
    </citation>
    <scope>NUCLEOTIDE SEQUENCE</scope>
    <source>
        <strain evidence="11">211/11P</strain>
        <tissue evidence="11">Whole cell</tissue>
    </source>
</reference>
<evidence type="ECO:0000256" key="2">
    <source>
        <dbReference type="ARBA" id="ARBA00008574"/>
    </source>
</evidence>
<feature type="domain" description="NADH-ubiquinone oxidoreductase 21kDa subunit N-terminal" evidence="10">
    <location>
        <begin position="393"/>
        <end position="480"/>
    </location>
</feature>
<comment type="caution">
    <text evidence="11">The sequence shown here is derived from an EMBL/GenBank/DDBJ whole genome shotgun (WGS) entry which is preliminary data.</text>
</comment>
<dbReference type="EC" id="2.3.1.225" evidence="8"/>
<feature type="transmembrane region" description="Helical" evidence="8">
    <location>
        <begin position="105"/>
        <end position="124"/>
    </location>
</feature>
<reference evidence="11" key="1">
    <citation type="journal article" date="2019" name="Plant J.">
        <title>Chlorella vulgaris genome assembly and annotation reveals the molecular basis for metabolic acclimation to high light conditions.</title>
        <authorList>
            <person name="Cecchin M."/>
            <person name="Marcolungo L."/>
            <person name="Rossato M."/>
            <person name="Girolomoni L."/>
            <person name="Cosentino E."/>
            <person name="Cuine S."/>
            <person name="Li-Beisson Y."/>
            <person name="Delledonne M."/>
            <person name="Ballottari M."/>
        </authorList>
    </citation>
    <scope>NUCLEOTIDE SEQUENCE</scope>
    <source>
        <strain evidence="11">211/11P</strain>
    </source>
</reference>
<feature type="transmembrane region" description="Helical" evidence="8">
    <location>
        <begin position="446"/>
        <end position="469"/>
    </location>
</feature>
<name>A0A9D4YW90_CHLVU</name>
<evidence type="ECO:0000313" key="11">
    <source>
        <dbReference type="EMBL" id="KAI3429757.1"/>
    </source>
</evidence>
<evidence type="ECO:0000256" key="3">
    <source>
        <dbReference type="ARBA" id="ARBA00022679"/>
    </source>
</evidence>
<keyword evidence="5 8" id="KW-1133">Transmembrane helix</keyword>
<feature type="transmembrane region" description="Helical" evidence="8">
    <location>
        <begin position="416"/>
        <end position="434"/>
    </location>
</feature>
<comment type="similarity">
    <text evidence="2 8">Belongs to the DHHC palmitoyltransferase family.</text>
</comment>
<dbReference type="GO" id="GO:0016020">
    <property type="term" value="C:membrane"/>
    <property type="evidence" value="ECO:0007669"/>
    <property type="project" value="UniProtKB-SubCell"/>
</dbReference>
<dbReference type="Pfam" id="PF10785">
    <property type="entry name" value="NADH-u_ox-rdase"/>
    <property type="match status" value="1"/>
</dbReference>
<evidence type="ECO:0000256" key="8">
    <source>
        <dbReference type="RuleBase" id="RU079119"/>
    </source>
</evidence>
<comment type="catalytic activity">
    <reaction evidence="8">
        <text>L-cysteinyl-[protein] + hexadecanoyl-CoA = S-hexadecanoyl-L-cysteinyl-[protein] + CoA</text>
        <dbReference type="Rhea" id="RHEA:36683"/>
        <dbReference type="Rhea" id="RHEA-COMP:10131"/>
        <dbReference type="Rhea" id="RHEA-COMP:11032"/>
        <dbReference type="ChEBI" id="CHEBI:29950"/>
        <dbReference type="ChEBI" id="CHEBI:57287"/>
        <dbReference type="ChEBI" id="CHEBI:57379"/>
        <dbReference type="ChEBI" id="CHEBI:74151"/>
        <dbReference type="EC" id="2.3.1.225"/>
    </reaction>
</comment>
<protein>
    <recommendedName>
        <fullName evidence="8">S-acyltransferase</fullName>
        <ecNumber evidence="8">2.3.1.225</ecNumber>
    </recommendedName>
    <alternativeName>
        <fullName evidence="8">Palmitoyltransferase</fullName>
    </alternativeName>
</protein>
<dbReference type="AlphaFoldDB" id="A0A9D4YW90"/>
<dbReference type="PANTHER" id="PTHR12246">
    <property type="entry name" value="PALMITOYLTRANSFERASE ZDHHC16"/>
    <property type="match status" value="1"/>
</dbReference>
<evidence type="ECO:0000256" key="6">
    <source>
        <dbReference type="ARBA" id="ARBA00023136"/>
    </source>
</evidence>
<evidence type="ECO:0000256" key="5">
    <source>
        <dbReference type="ARBA" id="ARBA00022989"/>
    </source>
</evidence>
<evidence type="ECO:0000256" key="4">
    <source>
        <dbReference type="ARBA" id="ARBA00022692"/>
    </source>
</evidence>
<feature type="domain" description="Palmitoyltransferase DHHC" evidence="9">
    <location>
        <begin position="162"/>
        <end position="302"/>
    </location>
</feature>
<evidence type="ECO:0000256" key="7">
    <source>
        <dbReference type="ARBA" id="ARBA00023315"/>
    </source>
</evidence>
<keyword evidence="7 8" id="KW-0012">Acyltransferase</keyword>
<dbReference type="InterPro" id="IPR001594">
    <property type="entry name" value="Palmitoyltrfase_DHHC"/>
</dbReference>
<gene>
    <name evidence="11" type="ORF">D9Q98_010070</name>
</gene>
<feature type="transmembrane region" description="Helical" evidence="8">
    <location>
        <begin position="206"/>
        <end position="229"/>
    </location>
</feature>
<evidence type="ECO:0000259" key="9">
    <source>
        <dbReference type="Pfam" id="PF01529"/>
    </source>
</evidence>
<dbReference type="PROSITE" id="PS50216">
    <property type="entry name" value="DHHC"/>
    <property type="match status" value="1"/>
</dbReference>